<proteinExistence type="predicted"/>
<feature type="transmembrane region" description="Helical" evidence="1">
    <location>
        <begin position="49"/>
        <end position="69"/>
    </location>
</feature>
<gene>
    <name evidence="2" type="ORF">UFOPK1726_00378</name>
</gene>
<feature type="transmembrane region" description="Helical" evidence="1">
    <location>
        <begin position="212"/>
        <end position="230"/>
    </location>
</feature>
<feature type="transmembrane region" description="Helical" evidence="1">
    <location>
        <begin position="277"/>
        <end position="295"/>
    </location>
</feature>
<dbReference type="Gene3D" id="1.20.1250.20">
    <property type="entry name" value="MFS general substrate transporter like domains"/>
    <property type="match status" value="1"/>
</dbReference>
<dbReference type="InterPro" id="IPR036259">
    <property type="entry name" value="MFS_trans_sf"/>
</dbReference>
<feature type="transmembrane region" description="Helical" evidence="1">
    <location>
        <begin position="163"/>
        <end position="183"/>
    </location>
</feature>
<dbReference type="InterPro" id="IPR052524">
    <property type="entry name" value="MFS_Cyanate_Porter"/>
</dbReference>
<feature type="transmembrane region" description="Helical" evidence="1">
    <location>
        <begin position="99"/>
        <end position="120"/>
    </location>
</feature>
<feature type="transmembrane region" description="Helical" evidence="1">
    <location>
        <begin position="132"/>
        <end position="157"/>
    </location>
</feature>
<keyword evidence="1" id="KW-1133">Transmembrane helix</keyword>
<accession>A0A6J6E8T2</accession>
<name>A0A6J6E8T2_9ZZZZ</name>
<keyword evidence="1" id="KW-0472">Membrane</keyword>
<dbReference type="PANTHER" id="PTHR23523">
    <property type="match status" value="1"/>
</dbReference>
<dbReference type="GO" id="GO:0022857">
    <property type="term" value="F:transmembrane transporter activity"/>
    <property type="evidence" value="ECO:0007669"/>
    <property type="project" value="InterPro"/>
</dbReference>
<dbReference type="InterPro" id="IPR011701">
    <property type="entry name" value="MFS"/>
</dbReference>
<dbReference type="SUPFAM" id="SSF103473">
    <property type="entry name" value="MFS general substrate transporter"/>
    <property type="match status" value="1"/>
</dbReference>
<dbReference type="EMBL" id="CAEZTT010000029">
    <property type="protein sequence ID" value="CAB4572711.1"/>
    <property type="molecule type" value="Genomic_DNA"/>
</dbReference>
<dbReference type="PANTHER" id="PTHR23523:SF2">
    <property type="entry name" value="2-NITROIMIDAZOLE TRANSPORTER"/>
    <property type="match status" value="1"/>
</dbReference>
<feature type="transmembrane region" description="Helical" evidence="1">
    <location>
        <begin position="76"/>
        <end position="93"/>
    </location>
</feature>
<feature type="transmembrane region" description="Helical" evidence="1">
    <location>
        <begin position="301"/>
        <end position="323"/>
    </location>
</feature>
<dbReference type="Pfam" id="PF07690">
    <property type="entry name" value="MFS_1"/>
    <property type="match status" value="1"/>
</dbReference>
<dbReference type="AlphaFoldDB" id="A0A6J6E8T2"/>
<organism evidence="2">
    <name type="scientific">freshwater metagenome</name>
    <dbReference type="NCBI Taxonomy" id="449393"/>
    <lineage>
        <taxon>unclassified sequences</taxon>
        <taxon>metagenomes</taxon>
        <taxon>ecological metagenomes</taxon>
    </lineage>
</organism>
<evidence type="ECO:0000256" key="1">
    <source>
        <dbReference type="SAM" id="Phobius"/>
    </source>
</evidence>
<feature type="transmembrane region" description="Helical" evidence="1">
    <location>
        <begin position="367"/>
        <end position="386"/>
    </location>
</feature>
<feature type="transmembrane region" description="Helical" evidence="1">
    <location>
        <begin position="343"/>
        <end position="361"/>
    </location>
</feature>
<sequence length="392" mass="41819">MSGFHKFFRDSKIGLPAYVAAINMRTGIAVITPIITVIGIELGLSTIELAWLAAIPVLCFAFISPVAGWFNQIGSIDRIISIAMWVLAAALLFRATGSVFALFFFTLLLGIATAVLNVTLPAWVKLHGGEHAGVITGTYVTLMGITSAVALAISAPLTAASSLSWQLAMLPWGVLALLGAIWWQLRIRENGLREIDQSSKISWRTLLRNRRAWQVTAFFGLQSMNAYAGGTWIPTILFDRGYALAAAGLTVAIISLLGSIAAAYVPQLATTRTEQRSILWLFTAITAVGYLGLLLDSGWRLTLWVLFALFGQSATFPLSLILVVLRSETAATAAALSTMMQSIGYLIAATGPLLVGAIFQWSGSWNAGLAFMLVIVALQGIAAAGAGRRGTL</sequence>
<reference evidence="2" key="1">
    <citation type="submission" date="2020-05" db="EMBL/GenBank/DDBJ databases">
        <authorList>
            <person name="Chiriac C."/>
            <person name="Salcher M."/>
            <person name="Ghai R."/>
            <person name="Kavagutti S V."/>
        </authorList>
    </citation>
    <scope>NUCLEOTIDE SEQUENCE</scope>
</reference>
<protein>
    <submittedName>
        <fullName evidence="2">Unannotated protein</fullName>
    </submittedName>
</protein>
<keyword evidence="1" id="KW-0812">Transmembrane</keyword>
<feature type="transmembrane region" description="Helical" evidence="1">
    <location>
        <begin position="21"/>
        <end position="43"/>
    </location>
</feature>
<feature type="transmembrane region" description="Helical" evidence="1">
    <location>
        <begin position="242"/>
        <end position="265"/>
    </location>
</feature>
<evidence type="ECO:0000313" key="2">
    <source>
        <dbReference type="EMBL" id="CAB4572711.1"/>
    </source>
</evidence>